<evidence type="ECO:0000259" key="3">
    <source>
        <dbReference type="Pfam" id="PF12804"/>
    </source>
</evidence>
<proteinExistence type="predicted"/>
<dbReference type="RefSeq" id="WP_343187302.1">
    <property type="nucleotide sequence ID" value="NZ_JBCITM010000026.1"/>
</dbReference>
<dbReference type="InterPro" id="IPR011009">
    <property type="entry name" value="Kinase-like_dom_sf"/>
</dbReference>
<dbReference type="GO" id="GO:0016740">
    <property type="term" value="F:transferase activity"/>
    <property type="evidence" value="ECO:0007669"/>
    <property type="project" value="UniProtKB-KW"/>
</dbReference>
<dbReference type="SUPFAM" id="SSF53448">
    <property type="entry name" value="Nucleotide-diphospho-sugar transferases"/>
    <property type="match status" value="1"/>
</dbReference>
<sequence>MVVNYIVVQAGGKGTRLEHFTENKPKALCPIDNLPMLFHLFRKFPHKKFVIIGDYKKEVLEKYLEVFSNVEYLFVEADEKGTCGGVRKAMSWLPENQPLMLIWSDLVLGEKFSLDNLEEKNYVGLSKGFECRWSFAENVFTHKKSTIHGVAGVFIFKSKQLLDQVPTTGEFVKWLSQKEIQCEGLDLDGAREYGTVEAIRQRMSEHMRCRPFNKIQVCDNKVIKMPIDSQGEALSVNEKNWYRKVASQGYRQIPKIYSYDPLTMEKIKGINLFQTNLSREEKKTVIHKLIVTMKDLHNLEPSPRDYFSVYETYYTKTLKRIESVRRLIPFAENKEIVINGKACRNIFHHTDAFKQKVKEIMPDTHFSVIHGDCTFSNILVDEAMDIKLIDPRGYFGSLRVYGDSDYDWAKLYYSIYGDYDQFNNKNFQLSMDEKGAQLTIKTSGWRELSDYYLRSLGKVDTDKIKFLHAIIWLSLTTYTWEDYDAICAAFYNGIYYLDEFLR</sequence>
<dbReference type="SUPFAM" id="SSF56112">
    <property type="entry name" value="Protein kinase-like (PK-like)"/>
    <property type="match status" value="1"/>
</dbReference>
<keyword evidence="5" id="KW-1185">Reference proteome</keyword>
<gene>
    <name evidence="4" type="ORF">AAIG11_16130</name>
</gene>
<dbReference type="EMBL" id="JBCITM010000026">
    <property type="protein sequence ID" value="MEN1762018.1"/>
    <property type="molecule type" value="Genomic_DNA"/>
</dbReference>
<evidence type="ECO:0000256" key="2">
    <source>
        <dbReference type="ARBA" id="ARBA00022695"/>
    </source>
</evidence>
<keyword evidence="1 4" id="KW-0808">Transferase</keyword>
<evidence type="ECO:0000256" key="1">
    <source>
        <dbReference type="ARBA" id="ARBA00022679"/>
    </source>
</evidence>
<name>A0ABU9VXX4_9CLOT</name>
<protein>
    <submittedName>
        <fullName evidence="4">NTP transferase domain-containing protein</fullName>
    </submittedName>
</protein>
<dbReference type="Pfam" id="PF12804">
    <property type="entry name" value="NTP_transf_3"/>
    <property type="match status" value="1"/>
</dbReference>
<dbReference type="Proteomes" id="UP001407405">
    <property type="component" value="Unassembled WGS sequence"/>
</dbReference>
<dbReference type="PANTHER" id="PTHR43584:SF8">
    <property type="entry name" value="N-ACETYLMURAMATE ALPHA-1-PHOSPHATE URIDYLYLTRANSFERASE"/>
    <property type="match status" value="1"/>
</dbReference>
<dbReference type="InterPro" id="IPR029044">
    <property type="entry name" value="Nucleotide-diphossugar_trans"/>
</dbReference>
<reference evidence="4 5" key="1">
    <citation type="submission" date="2024-04" db="EMBL/GenBank/DDBJ databases">
        <title>Genome sequencing and metabolic network reconstruction of aminoacids and betaine degradation by Anoxynatronum sibiricum.</title>
        <authorList>
            <person name="Detkova E.N."/>
            <person name="Boltjanskaja Y.V."/>
            <person name="Mardanov A.V."/>
            <person name="Kevbrin V."/>
        </authorList>
    </citation>
    <scope>NUCLEOTIDE SEQUENCE [LARGE SCALE GENOMIC DNA]</scope>
    <source>
        <strain evidence="4 5">Z-7981</strain>
    </source>
</reference>
<feature type="domain" description="MobA-like NTP transferase" evidence="3">
    <location>
        <begin position="7"/>
        <end position="108"/>
    </location>
</feature>
<dbReference type="InterPro" id="IPR050065">
    <property type="entry name" value="GlmU-like"/>
</dbReference>
<evidence type="ECO:0000313" key="4">
    <source>
        <dbReference type="EMBL" id="MEN1762018.1"/>
    </source>
</evidence>
<evidence type="ECO:0000313" key="5">
    <source>
        <dbReference type="Proteomes" id="UP001407405"/>
    </source>
</evidence>
<keyword evidence="2" id="KW-0548">Nucleotidyltransferase</keyword>
<dbReference type="Gene3D" id="3.90.550.10">
    <property type="entry name" value="Spore Coat Polysaccharide Biosynthesis Protein SpsA, Chain A"/>
    <property type="match status" value="1"/>
</dbReference>
<accession>A0ABU9VXX4</accession>
<dbReference type="Gene3D" id="3.90.1200.10">
    <property type="match status" value="1"/>
</dbReference>
<comment type="caution">
    <text evidence="4">The sequence shown here is derived from an EMBL/GenBank/DDBJ whole genome shotgun (WGS) entry which is preliminary data.</text>
</comment>
<dbReference type="InterPro" id="IPR025877">
    <property type="entry name" value="MobA-like_NTP_Trfase"/>
</dbReference>
<dbReference type="PANTHER" id="PTHR43584">
    <property type="entry name" value="NUCLEOTIDYL TRANSFERASE"/>
    <property type="match status" value="1"/>
</dbReference>
<organism evidence="4 5">
    <name type="scientific">Anoxynatronum sibiricum</name>
    <dbReference type="NCBI Taxonomy" id="210623"/>
    <lineage>
        <taxon>Bacteria</taxon>
        <taxon>Bacillati</taxon>
        <taxon>Bacillota</taxon>
        <taxon>Clostridia</taxon>
        <taxon>Eubacteriales</taxon>
        <taxon>Clostridiaceae</taxon>
        <taxon>Anoxynatronum</taxon>
    </lineage>
</organism>